<dbReference type="GO" id="GO:0016743">
    <property type="term" value="F:carboxyl- or carbamoyltransferase activity"/>
    <property type="evidence" value="ECO:0007669"/>
    <property type="project" value="UniProtKB-UniRule"/>
</dbReference>
<dbReference type="GO" id="GO:0003989">
    <property type="term" value="F:acetyl-CoA carboxylase activity"/>
    <property type="evidence" value="ECO:0007669"/>
    <property type="project" value="InterPro"/>
</dbReference>
<evidence type="ECO:0000313" key="12">
    <source>
        <dbReference type="EMBL" id="KIC71384.1"/>
    </source>
</evidence>
<comment type="catalytic activity">
    <reaction evidence="9 10">
        <text>N(6)-carboxybiotinyl-L-lysyl-[protein] + acetyl-CoA = N(6)-biotinyl-L-lysyl-[protein] + malonyl-CoA</text>
        <dbReference type="Rhea" id="RHEA:54728"/>
        <dbReference type="Rhea" id="RHEA-COMP:10505"/>
        <dbReference type="Rhea" id="RHEA-COMP:10506"/>
        <dbReference type="ChEBI" id="CHEBI:57288"/>
        <dbReference type="ChEBI" id="CHEBI:57384"/>
        <dbReference type="ChEBI" id="CHEBI:83144"/>
        <dbReference type="ChEBI" id="CHEBI:83145"/>
        <dbReference type="EC" id="2.1.3.15"/>
    </reaction>
</comment>
<proteinExistence type="inferred from homology"/>
<evidence type="ECO:0000256" key="1">
    <source>
        <dbReference type="ARBA" id="ARBA00004956"/>
    </source>
</evidence>
<dbReference type="Proteomes" id="UP000031465">
    <property type="component" value="Unassembled WGS sequence"/>
</dbReference>
<evidence type="ECO:0000259" key="11">
    <source>
        <dbReference type="PROSITE" id="PS50989"/>
    </source>
</evidence>
<evidence type="ECO:0000256" key="6">
    <source>
        <dbReference type="ARBA" id="ARBA00022840"/>
    </source>
</evidence>
<comment type="subcellular location">
    <subcellularLocation>
        <location evidence="10">Cytoplasm</location>
    </subcellularLocation>
</comment>
<comment type="pathway">
    <text evidence="1 10">Lipid metabolism; malonyl-CoA biosynthesis; malonyl-CoA from acetyl-CoA: step 1/1.</text>
</comment>
<dbReference type="PANTHER" id="PTHR42853">
    <property type="entry name" value="ACETYL-COENZYME A CARBOXYLASE CARBOXYL TRANSFERASE SUBUNIT ALPHA"/>
    <property type="match status" value="1"/>
</dbReference>
<comment type="caution">
    <text evidence="12">The sequence shown here is derived from an EMBL/GenBank/DDBJ whole genome shotgun (WGS) entry which is preliminary data.</text>
</comment>
<evidence type="ECO:0000256" key="3">
    <source>
        <dbReference type="ARBA" id="ARBA00022679"/>
    </source>
</evidence>
<dbReference type="Gene3D" id="3.90.226.10">
    <property type="entry name" value="2-enoyl-CoA Hydratase, Chain A, domain 1"/>
    <property type="match status" value="1"/>
</dbReference>
<evidence type="ECO:0000256" key="5">
    <source>
        <dbReference type="ARBA" id="ARBA00022832"/>
    </source>
</evidence>
<dbReference type="NCBIfam" id="TIGR00513">
    <property type="entry name" value="accA"/>
    <property type="match status" value="1"/>
</dbReference>
<dbReference type="NCBIfam" id="NF041504">
    <property type="entry name" value="AccA_sub"/>
    <property type="match status" value="1"/>
</dbReference>
<keyword evidence="4 10" id="KW-0547">Nucleotide-binding</keyword>
<evidence type="ECO:0000313" key="13">
    <source>
        <dbReference type="Proteomes" id="UP000031465"/>
    </source>
</evidence>
<feature type="domain" description="CoA carboxyltransferase C-terminal" evidence="11">
    <location>
        <begin position="47"/>
        <end position="301"/>
    </location>
</feature>
<keyword evidence="6 10" id="KW-0067">ATP-binding</keyword>
<dbReference type="UniPathway" id="UPA00655">
    <property type="reaction ID" value="UER00711"/>
</dbReference>
<keyword evidence="7 10" id="KW-0443">Lipid metabolism</keyword>
<evidence type="ECO:0000256" key="9">
    <source>
        <dbReference type="ARBA" id="ARBA00049152"/>
    </source>
</evidence>
<comment type="similarity">
    <text evidence="10">Belongs to the AccA family.</text>
</comment>
<dbReference type="PANTHER" id="PTHR42853:SF3">
    <property type="entry name" value="ACETYL-COENZYME A CARBOXYLASE CARBOXYL TRANSFERASE SUBUNIT ALPHA, CHLOROPLASTIC"/>
    <property type="match status" value="1"/>
</dbReference>
<keyword evidence="8 10" id="KW-0275">Fatty acid biosynthesis</keyword>
<comment type="subunit">
    <text evidence="10">Acetyl-CoA carboxylase is a heterohexamer composed of biotin carboxyl carrier protein (AccB), biotin carboxylase (AccC) and two subunits each of ACCase subunit alpha (AccA) and ACCase subunit beta (AccD).</text>
</comment>
<gene>
    <name evidence="10 12" type="primary">accA</name>
    <name evidence="12" type="ORF">DB44_DT00190</name>
</gene>
<keyword evidence="2 10" id="KW-0444">Lipid biosynthesis</keyword>
<sequence length="327" mass="37085">MDRTFKGRSTPLDILPHEKQIHEYIKTIEHLKKQSQDNPIFDVEIQKLEQKLDSLKQHVYSELTPWQRIMICRHPSRPHAVDFIRHLSESFVELAGDRSYREDHAIVGGLAKIGGIKCVVIGQEKGFDTESRVYRNFGMLNPEGFRKALRLMQMAEKFQLPIISLLDTPGAYPGLEAEERGQGWAIARNLREMMRINTPIIITIIGEGCSGGALGMGIGDVIGMLEHAYYSVISPEGCASILWKDASKNVEAASALKLNAEDLLNLKIIDSIIKEPLGGAHHDPHITYQNVKQFLVEQLHILRRIPSQILLEQRYLKFRQMGEFLEG</sequence>
<keyword evidence="12" id="KW-0436">Ligase</keyword>
<evidence type="ECO:0000256" key="4">
    <source>
        <dbReference type="ARBA" id="ARBA00022741"/>
    </source>
</evidence>
<dbReference type="PROSITE" id="PS50989">
    <property type="entry name" value="COA_CT_CTER"/>
    <property type="match status" value="1"/>
</dbReference>
<dbReference type="InterPro" id="IPR029045">
    <property type="entry name" value="ClpP/crotonase-like_dom_sf"/>
</dbReference>
<dbReference type="NCBIfam" id="NF004344">
    <property type="entry name" value="PRK05724.1"/>
    <property type="match status" value="1"/>
</dbReference>
<reference evidence="12 13" key="1">
    <citation type="journal article" date="2014" name="Mol. Biol. Evol.">
        <title>Massive expansion of Ubiquitination-related gene families within the Chlamydiae.</title>
        <authorList>
            <person name="Domman D."/>
            <person name="Collingro A."/>
            <person name="Lagkouvardos I."/>
            <person name="Gehre L."/>
            <person name="Weinmaier T."/>
            <person name="Rattei T."/>
            <person name="Subtil A."/>
            <person name="Horn M."/>
        </authorList>
    </citation>
    <scope>NUCLEOTIDE SEQUENCE [LARGE SCALE GENOMIC DNA]</scope>
    <source>
        <strain evidence="12 13">EI2</strain>
    </source>
</reference>
<dbReference type="SUPFAM" id="SSF52096">
    <property type="entry name" value="ClpP/crotonase"/>
    <property type="match status" value="1"/>
</dbReference>
<dbReference type="InterPro" id="IPR001095">
    <property type="entry name" value="Acetyl_CoA_COase_a_su"/>
</dbReference>
<keyword evidence="5 10" id="KW-0276">Fatty acid metabolism</keyword>
<dbReference type="GO" id="GO:0005524">
    <property type="term" value="F:ATP binding"/>
    <property type="evidence" value="ECO:0007669"/>
    <property type="project" value="UniProtKB-KW"/>
</dbReference>
<dbReference type="GO" id="GO:2001295">
    <property type="term" value="P:malonyl-CoA biosynthetic process"/>
    <property type="evidence" value="ECO:0007669"/>
    <property type="project" value="UniProtKB-UniRule"/>
</dbReference>
<protein>
    <recommendedName>
        <fullName evidence="10">Acetyl-coenzyme A carboxylase carboxyl transferase subunit alpha</fullName>
        <shortName evidence="10">ACCase subunit alpha</shortName>
        <shortName evidence="10">Acetyl-CoA carboxylase carboxyltransferase subunit alpha</shortName>
        <ecNumber evidence="10">2.1.3.15</ecNumber>
    </recommendedName>
</protein>
<keyword evidence="10" id="KW-0963">Cytoplasm</keyword>
<evidence type="ECO:0000256" key="8">
    <source>
        <dbReference type="ARBA" id="ARBA00023160"/>
    </source>
</evidence>
<evidence type="ECO:0000256" key="10">
    <source>
        <dbReference type="HAMAP-Rule" id="MF_00823"/>
    </source>
</evidence>
<organism evidence="12 13">
    <name type="scientific">Candidatus Protochlamydia amoebophila</name>
    <dbReference type="NCBI Taxonomy" id="362787"/>
    <lineage>
        <taxon>Bacteria</taxon>
        <taxon>Pseudomonadati</taxon>
        <taxon>Chlamydiota</taxon>
        <taxon>Chlamydiia</taxon>
        <taxon>Parachlamydiales</taxon>
        <taxon>Parachlamydiaceae</taxon>
        <taxon>Candidatus Protochlamydia</taxon>
    </lineage>
</organism>
<dbReference type="Pfam" id="PF03255">
    <property type="entry name" value="ACCA"/>
    <property type="match status" value="1"/>
</dbReference>
<dbReference type="AlphaFoldDB" id="A0A0C1H0U8"/>
<dbReference type="HAMAP" id="MF_00823">
    <property type="entry name" value="AcetylCoA_CT_alpha"/>
    <property type="match status" value="1"/>
</dbReference>
<accession>A0A0C1H0U8</accession>
<keyword evidence="3 10" id="KW-0808">Transferase</keyword>
<evidence type="ECO:0000256" key="7">
    <source>
        <dbReference type="ARBA" id="ARBA00023098"/>
    </source>
</evidence>
<dbReference type="PATRIC" id="fig|362787.3.peg.1456"/>
<dbReference type="InterPro" id="IPR011763">
    <property type="entry name" value="COA_CT_C"/>
</dbReference>
<dbReference type="GO" id="GO:0006633">
    <property type="term" value="P:fatty acid biosynthetic process"/>
    <property type="evidence" value="ECO:0007669"/>
    <property type="project" value="UniProtKB-KW"/>
</dbReference>
<dbReference type="GO" id="GO:0009317">
    <property type="term" value="C:acetyl-CoA carboxylase complex"/>
    <property type="evidence" value="ECO:0007669"/>
    <property type="project" value="InterPro"/>
</dbReference>
<evidence type="ECO:0000256" key="2">
    <source>
        <dbReference type="ARBA" id="ARBA00022516"/>
    </source>
</evidence>
<dbReference type="PRINTS" id="PR01069">
    <property type="entry name" value="ACCCTRFRASEA"/>
</dbReference>
<dbReference type="EMBL" id="JSAN01000092">
    <property type="protein sequence ID" value="KIC71384.1"/>
    <property type="molecule type" value="Genomic_DNA"/>
</dbReference>
<name>A0A0C1H0U8_9BACT</name>
<comment type="function">
    <text evidence="10">Component of the acetyl coenzyme A carboxylase (ACC) complex. First, biotin carboxylase catalyzes the carboxylation of biotin on its carrier protein (BCCP) and then the CO(2) group is transferred by the carboxyltransferase to acetyl-CoA to form malonyl-CoA.</text>
</comment>
<dbReference type="EC" id="2.1.3.15" evidence="10"/>